<evidence type="ECO:0000313" key="3">
    <source>
        <dbReference type="Proteomes" id="UP001190700"/>
    </source>
</evidence>
<evidence type="ECO:0000259" key="1">
    <source>
        <dbReference type="PROSITE" id="PS50076"/>
    </source>
</evidence>
<proteinExistence type="predicted"/>
<dbReference type="Gene3D" id="1.10.287.110">
    <property type="entry name" value="DnaJ domain"/>
    <property type="match status" value="1"/>
</dbReference>
<reference evidence="2 3" key="1">
    <citation type="journal article" date="2015" name="Genome Biol. Evol.">
        <title>Comparative Genomics of a Bacterivorous Green Alga Reveals Evolutionary Causalities and Consequences of Phago-Mixotrophic Mode of Nutrition.</title>
        <authorList>
            <person name="Burns J.A."/>
            <person name="Paasch A."/>
            <person name="Narechania A."/>
            <person name="Kim E."/>
        </authorList>
    </citation>
    <scope>NUCLEOTIDE SEQUENCE [LARGE SCALE GENOMIC DNA]</scope>
    <source>
        <strain evidence="2 3">PLY_AMNH</strain>
    </source>
</reference>
<comment type="caution">
    <text evidence="2">The sequence shown here is derived from an EMBL/GenBank/DDBJ whole genome shotgun (WGS) entry which is preliminary data.</text>
</comment>
<protein>
    <recommendedName>
        <fullName evidence="1">J domain-containing protein</fullName>
    </recommendedName>
</protein>
<dbReference type="Pfam" id="PF00226">
    <property type="entry name" value="DnaJ"/>
    <property type="match status" value="1"/>
</dbReference>
<dbReference type="SUPFAM" id="SSF46565">
    <property type="entry name" value="Chaperone J-domain"/>
    <property type="match status" value="1"/>
</dbReference>
<organism evidence="2 3">
    <name type="scientific">Cymbomonas tetramitiformis</name>
    <dbReference type="NCBI Taxonomy" id="36881"/>
    <lineage>
        <taxon>Eukaryota</taxon>
        <taxon>Viridiplantae</taxon>
        <taxon>Chlorophyta</taxon>
        <taxon>Pyramimonadophyceae</taxon>
        <taxon>Pyramimonadales</taxon>
        <taxon>Pyramimonadaceae</taxon>
        <taxon>Cymbomonas</taxon>
    </lineage>
</organism>
<dbReference type="InterPro" id="IPR001623">
    <property type="entry name" value="DnaJ_domain"/>
</dbReference>
<feature type="non-terminal residue" evidence="2">
    <location>
        <position position="181"/>
    </location>
</feature>
<name>A0AAE0FDW3_9CHLO</name>
<dbReference type="PANTHER" id="PTHR45295">
    <property type="entry name" value="CHAPERONE PROTEIN DNAJ C76, CHLOROPLASTIC"/>
    <property type="match status" value="1"/>
</dbReference>
<evidence type="ECO:0000313" key="2">
    <source>
        <dbReference type="EMBL" id="KAK3257571.1"/>
    </source>
</evidence>
<dbReference type="CDD" id="cd06257">
    <property type="entry name" value="DnaJ"/>
    <property type="match status" value="1"/>
</dbReference>
<gene>
    <name evidence="2" type="ORF">CYMTET_33347</name>
</gene>
<sequence length="181" mass="20115">MVQVVFGLASRTAPNLNDALPSSRFSFKAHNGRSRILGSNLKARPSKKQVCYNTAASADDFAYESAYDASTVYSKELGMVDYYELLGLKDGASKSEVKLAYYGLAKECHPDILGEEGHNMCIMLNDAYEILSDSKRRAEYNSRLFQAKEDATDGFTGQARSKWLGPEYETRALFVDECSCI</sequence>
<dbReference type="PRINTS" id="PR00625">
    <property type="entry name" value="JDOMAIN"/>
</dbReference>
<dbReference type="SMART" id="SM00271">
    <property type="entry name" value="DnaJ"/>
    <property type="match status" value="1"/>
</dbReference>
<dbReference type="PANTHER" id="PTHR45295:SF1">
    <property type="entry name" value="CHAPERONE PROTEIN DNAJ C76, CHLOROPLASTIC"/>
    <property type="match status" value="1"/>
</dbReference>
<dbReference type="AlphaFoldDB" id="A0AAE0FDW3"/>
<dbReference type="InterPro" id="IPR036869">
    <property type="entry name" value="J_dom_sf"/>
</dbReference>
<dbReference type="EMBL" id="LGRX02020372">
    <property type="protein sequence ID" value="KAK3257571.1"/>
    <property type="molecule type" value="Genomic_DNA"/>
</dbReference>
<feature type="domain" description="J" evidence="1">
    <location>
        <begin position="81"/>
        <end position="144"/>
    </location>
</feature>
<dbReference type="Proteomes" id="UP001190700">
    <property type="component" value="Unassembled WGS sequence"/>
</dbReference>
<dbReference type="PROSITE" id="PS50076">
    <property type="entry name" value="DNAJ_2"/>
    <property type="match status" value="1"/>
</dbReference>
<accession>A0AAE0FDW3</accession>
<keyword evidence="3" id="KW-1185">Reference proteome</keyword>